<evidence type="ECO:0000313" key="3">
    <source>
        <dbReference type="Proteomes" id="UP000284998"/>
    </source>
</evidence>
<organism evidence="2 3">
    <name type="scientific">Phocaeicola plebeius</name>
    <dbReference type="NCBI Taxonomy" id="310297"/>
    <lineage>
        <taxon>Bacteria</taxon>
        <taxon>Pseudomonadati</taxon>
        <taxon>Bacteroidota</taxon>
        <taxon>Bacteroidia</taxon>
        <taxon>Bacteroidales</taxon>
        <taxon>Bacteroidaceae</taxon>
        <taxon>Phocaeicola</taxon>
    </lineage>
</organism>
<accession>A0A414X544</accession>
<reference evidence="2 3" key="1">
    <citation type="submission" date="2018-08" db="EMBL/GenBank/DDBJ databases">
        <title>A genome reference for cultivated species of the human gut microbiota.</title>
        <authorList>
            <person name="Zou Y."/>
            <person name="Xue W."/>
            <person name="Luo G."/>
        </authorList>
    </citation>
    <scope>NUCLEOTIDE SEQUENCE [LARGE SCALE GENOMIC DNA]</scope>
    <source>
        <strain evidence="2 3">AM17-44</strain>
    </source>
</reference>
<comment type="caution">
    <text evidence="2">The sequence shown here is derived from an EMBL/GenBank/DDBJ whole genome shotgun (WGS) entry which is preliminary data.</text>
</comment>
<keyword evidence="1" id="KW-0472">Membrane</keyword>
<keyword evidence="1" id="KW-0812">Transmembrane</keyword>
<name>A0A414X544_9BACT</name>
<dbReference type="RefSeq" id="WP_118242919.1">
    <property type="nucleotide sequence ID" value="NZ_QRJS01000006.1"/>
</dbReference>
<dbReference type="EMBL" id="QRJS01000006">
    <property type="protein sequence ID" value="RHH48393.1"/>
    <property type="molecule type" value="Genomic_DNA"/>
</dbReference>
<gene>
    <name evidence="2" type="ORF">DW204_03700</name>
</gene>
<keyword evidence="1" id="KW-1133">Transmembrane helix</keyword>
<sequence length="284" mass="32792">MAHKENVELFNSRCNECGCADLLKTDGLNIFVHPEIPDKVITQVINTFNLSVDECILVVFDISGENRFDKSIVVTDWGISFVLDEDEVANWLFWSDIKHVEFTNNILFFYDYNELDVLSVDFSLFVKDRSNLQIIGIVFSQIFDEIAKRSMSKVPVVENNEKVFASQSVLEQYVSSNKNDSKVRKYSKYEIEMFKENSISKVRDLLILWSVIAFICLLIGGFMVVISMILAIPIIILFLSYLSLKNKADDYWQKEYSKQWKNLSDYDKLKTVGRVAGVIFKIFG</sequence>
<dbReference type="Proteomes" id="UP000284998">
    <property type="component" value="Unassembled WGS sequence"/>
</dbReference>
<dbReference type="AlphaFoldDB" id="A0A414X544"/>
<evidence type="ECO:0000256" key="1">
    <source>
        <dbReference type="SAM" id="Phobius"/>
    </source>
</evidence>
<proteinExistence type="predicted"/>
<feature type="transmembrane region" description="Helical" evidence="1">
    <location>
        <begin position="206"/>
        <end position="239"/>
    </location>
</feature>
<evidence type="ECO:0000313" key="2">
    <source>
        <dbReference type="EMBL" id="RHH48393.1"/>
    </source>
</evidence>
<protein>
    <submittedName>
        <fullName evidence="2">Uncharacterized protein</fullName>
    </submittedName>
</protein>